<comment type="caution">
    <text evidence="2">The sequence shown here is derived from an EMBL/GenBank/DDBJ whole genome shotgun (WGS) entry which is preliminary data.</text>
</comment>
<sequence>MMPRPEPVTFHHRLGAKVASSLGRGAILLLPLLVTFWLVKFAYDKLDGFFQPFISSVFGQEVPGLSVAIIMIVLLALDALGSTVVFRTLGHFIERGITATPGLGSIYTTTKKLMPDSDTGTDDTGFNTVVRVEYPRRGVWCVGFLMAVIEDDQGASHGAVYMPSTPMPQSGWLVQVPMSEIQSIDWNYGEAMQYIVTAGVTCPTSMTIGKLTIATPGAVLEPQ</sequence>
<accession>A0A6B1GAF5</accession>
<evidence type="ECO:0000313" key="2">
    <source>
        <dbReference type="EMBL" id="MYH63054.1"/>
    </source>
</evidence>
<proteinExistence type="predicted"/>
<keyword evidence="1" id="KW-0812">Transmembrane</keyword>
<organism evidence="2">
    <name type="scientific">Caldilineaceae bacterium SB0675_bin_29</name>
    <dbReference type="NCBI Taxonomy" id="2605266"/>
    <lineage>
        <taxon>Bacteria</taxon>
        <taxon>Bacillati</taxon>
        <taxon>Chloroflexota</taxon>
        <taxon>Caldilineae</taxon>
        <taxon>Caldilineales</taxon>
        <taxon>Caldilineaceae</taxon>
    </lineage>
</organism>
<feature type="transmembrane region" description="Helical" evidence="1">
    <location>
        <begin position="21"/>
        <end position="43"/>
    </location>
</feature>
<dbReference type="EMBL" id="VYDA01000537">
    <property type="protein sequence ID" value="MYH63054.1"/>
    <property type="molecule type" value="Genomic_DNA"/>
</dbReference>
<keyword evidence="1" id="KW-1133">Transmembrane helix</keyword>
<feature type="transmembrane region" description="Helical" evidence="1">
    <location>
        <begin position="63"/>
        <end position="86"/>
    </location>
</feature>
<gene>
    <name evidence="2" type="ORF">F4148_15290</name>
</gene>
<dbReference type="InterPro" id="IPR007462">
    <property type="entry name" value="COV1-like"/>
</dbReference>
<keyword evidence="1" id="KW-0472">Membrane</keyword>
<dbReference type="PANTHER" id="PTHR31876:SF26">
    <property type="entry name" value="PROTEIN LIKE COV 2"/>
    <property type="match status" value="1"/>
</dbReference>
<dbReference type="PANTHER" id="PTHR31876">
    <property type="entry name" value="COV-LIKE PROTEIN 1"/>
    <property type="match status" value="1"/>
</dbReference>
<evidence type="ECO:0000256" key="1">
    <source>
        <dbReference type="SAM" id="Phobius"/>
    </source>
</evidence>
<name>A0A6B1GAF5_9CHLR</name>
<dbReference type="AlphaFoldDB" id="A0A6B1GAF5"/>
<protein>
    <submittedName>
        <fullName evidence="2">DUF502 domain-containing protein</fullName>
    </submittedName>
</protein>
<dbReference type="Pfam" id="PF04367">
    <property type="entry name" value="DUF502"/>
    <property type="match status" value="1"/>
</dbReference>
<reference evidence="2" key="1">
    <citation type="submission" date="2019-09" db="EMBL/GenBank/DDBJ databases">
        <title>Characterisation of the sponge microbiome using genome-centric metagenomics.</title>
        <authorList>
            <person name="Engelberts J.P."/>
            <person name="Robbins S.J."/>
            <person name="De Goeij J.M."/>
            <person name="Aranda M."/>
            <person name="Bell S.C."/>
            <person name="Webster N.S."/>
        </authorList>
    </citation>
    <scope>NUCLEOTIDE SEQUENCE</scope>
    <source>
        <strain evidence="2">SB0675_bin_29</strain>
    </source>
</reference>